<evidence type="ECO:0000259" key="1">
    <source>
        <dbReference type="Pfam" id="PF21821"/>
    </source>
</evidence>
<proteinExistence type="predicted"/>
<feature type="domain" description="Dit-like phage tail protein N-terminal" evidence="1">
    <location>
        <begin position="15"/>
        <end position="121"/>
    </location>
</feature>
<name>A0ABQ4V0X3_9HYPH</name>
<reference evidence="2" key="1">
    <citation type="journal article" date="2021" name="Front. Microbiol.">
        <title>Comprehensive Comparative Genomics and Phenotyping of Methylobacterium Species.</title>
        <authorList>
            <person name="Alessa O."/>
            <person name="Ogura Y."/>
            <person name="Fujitani Y."/>
            <person name="Takami H."/>
            <person name="Hayashi T."/>
            <person name="Sahin N."/>
            <person name="Tani A."/>
        </authorList>
    </citation>
    <scope>NUCLEOTIDE SEQUENCE</scope>
    <source>
        <strain evidence="2">DSM 14458</strain>
    </source>
</reference>
<dbReference type="Pfam" id="PF21821">
    <property type="entry name" value="Dit_like"/>
    <property type="match status" value="1"/>
</dbReference>
<gene>
    <name evidence="2" type="ORF">BGCPKDLD_3892</name>
</gene>
<sequence length="166" mass="17798">MPVFFPRSIGPVFIDVVVDESASASMEIPSHPVERGAKISDHAWRLPTTLKMTSITQDVTGPWRALNDLMAQAEPFDILTGFDLFPNMMIESIEPQRDVIWSNVLYFTVSFKEVIIVDSAEGVGNAGTGGDPRGQGLSARGQVQARQVDVSGGRAAAVFGGLPGIP</sequence>
<organism evidence="2 3">
    <name type="scientific">Methylorubrum suomiense</name>
    <dbReference type="NCBI Taxonomy" id="144191"/>
    <lineage>
        <taxon>Bacteria</taxon>
        <taxon>Pseudomonadati</taxon>
        <taxon>Pseudomonadota</taxon>
        <taxon>Alphaproteobacteria</taxon>
        <taxon>Hyphomicrobiales</taxon>
        <taxon>Methylobacteriaceae</taxon>
        <taxon>Methylorubrum</taxon>
    </lineage>
</organism>
<protein>
    <recommendedName>
        <fullName evidence="1">Dit-like phage tail protein N-terminal domain-containing protein</fullName>
    </recommendedName>
</protein>
<comment type="caution">
    <text evidence="2">The sequence shown here is derived from an EMBL/GenBank/DDBJ whole genome shotgun (WGS) entry which is preliminary data.</text>
</comment>
<keyword evidence="3" id="KW-1185">Reference proteome</keyword>
<dbReference type="Proteomes" id="UP001055093">
    <property type="component" value="Unassembled WGS sequence"/>
</dbReference>
<dbReference type="RefSeq" id="WP_238308406.1">
    <property type="nucleotide sequence ID" value="NZ_BPRE01000013.1"/>
</dbReference>
<reference evidence="2" key="2">
    <citation type="submission" date="2021-08" db="EMBL/GenBank/DDBJ databases">
        <authorList>
            <person name="Tani A."/>
            <person name="Ola A."/>
            <person name="Ogura Y."/>
            <person name="Katsura K."/>
            <person name="Hayashi T."/>
        </authorList>
    </citation>
    <scope>NUCLEOTIDE SEQUENCE</scope>
    <source>
        <strain evidence="2">DSM 14458</strain>
    </source>
</reference>
<dbReference type="InterPro" id="IPR048494">
    <property type="entry name" value="Dit-like_N"/>
</dbReference>
<evidence type="ECO:0000313" key="3">
    <source>
        <dbReference type="Proteomes" id="UP001055093"/>
    </source>
</evidence>
<accession>A0ABQ4V0X3</accession>
<evidence type="ECO:0000313" key="2">
    <source>
        <dbReference type="EMBL" id="GJE77289.1"/>
    </source>
</evidence>
<dbReference type="EMBL" id="BPRE01000013">
    <property type="protein sequence ID" value="GJE77289.1"/>
    <property type="molecule type" value="Genomic_DNA"/>
</dbReference>